<dbReference type="Pfam" id="PF00173">
    <property type="entry name" value="Cyt-b5"/>
    <property type="match status" value="1"/>
</dbReference>
<proteinExistence type="predicted"/>
<reference evidence="11 12" key="1">
    <citation type="journal article" date="2024" name="Science">
        <title>Giant polyketide synthase enzymes in the biosynthesis of giant marine polyether toxins.</title>
        <authorList>
            <person name="Fallon T.R."/>
            <person name="Shende V.V."/>
            <person name="Wierzbicki I.H."/>
            <person name="Pendleton A.L."/>
            <person name="Watervoot N.F."/>
            <person name="Auber R.P."/>
            <person name="Gonzalez D.J."/>
            <person name="Wisecaver J.H."/>
            <person name="Moore B.S."/>
        </authorList>
    </citation>
    <scope>NUCLEOTIDE SEQUENCE [LARGE SCALE GENOMIC DNA]</scope>
    <source>
        <strain evidence="11 12">12B1</strain>
    </source>
</reference>
<dbReference type="GO" id="GO:0046872">
    <property type="term" value="F:metal ion binding"/>
    <property type="evidence" value="ECO:0007669"/>
    <property type="project" value="UniProtKB-KW"/>
</dbReference>
<dbReference type="InterPro" id="IPR037396">
    <property type="entry name" value="FMN_HAD"/>
</dbReference>
<feature type="compositionally biased region" description="Polar residues" evidence="8">
    <location>
        <begin position="96"/>
        <end position="113"/>
    </location>
</feature>
<protein>
    <recommendedName>
        <fullName evidence="13">(S)-2-hydroxy-acid oxidase</fullName>
    </recommendedName>
</protein>
<dbReference type="GO" id="GO:0005737">
    <property type="term" value="C:cytoplasm"/>
    <property type="evidence" value="ECO:0007669"/>
    <property type="project" value="UniProtKB-ARBA"/>
</dbReference>
<dbReference type="InterPro" id="IPR001199">
    <property type="entry name" value="Cyt_B5-like_heme/steroid-bd"/>
</dbReference>
<dbReference type="GO" id="GO:0051537">
    <property type="term" value="F:2 iron, 2 sulfur cluster binding"/>
    <property type="evidence" value="ECO:0007669"/>
    <property type="project" value="UniProtKB-KW"/>
</dbReference>
<dbReference type="InterPro" id="IPR036400">
    <property type="entry name" value="Cyt_B5-like_heme/steroid_sf"/>
</dbReference>
<dbReference type="AlphaFoldDB" id="A0AB34JI12"/>
<dbReference type="SMART" id="SM01117">
    <property type="entry name" value="Cyt-b5"/>
    <property type="match status" value="1"/>
</dbReference>
<feature type="domain" description="Cytochrome b5 heme-binding" evidence="9">
    <location>
        <begin position="568"/>
        <end position="645"/>
    </location>
</feature>
<name>A0AB34JI12_PRYPA</name>
<evidence type="ECO:0000256" key="2">
    <source>
        <dbReference type="ARBA" id="ARBA00022714"/>
    </source>
</evidence>
<evidence type="ECO:0000256" key="5">
    <source>
        <dbReference type="ARBA" id="ARBA00023004"/>
    </source>
</evidence>
<dbReference type="Gene3D" id="3.40.5.90">
    <property type="entry name" value="CDGSH iron-sulfur domain, mitoNEET-type"/>
    <property type="match status" value="4"/>
</dbReference>
<dbReference type="Gene3D" id="3.10.120.10">
    <property type="entry name" value="Cytochrome b5-like heme/steroid binding domain"/>
    <property type="match status" value="1"/>
</dbReference>
<organism evidence="11 12">
    <name type="scientific">Prymnesium parvum</name>
    <name type="common">Toxic golden alga</name>
    <dbReference type="NCBI Taxonomy" id="97485"/>
    <lineage>
        <taxon>Eukaryota</taxon>
        <taxon>Haptista</taxon>
        <taxon>Haptophyta</taxon>
        <taxon>Prymnesiophyceae</taxon>
        <taxon>Prymnesiales</taxon>
        <taxon>Prymnesiaceae</taxon>
        <taxon>Prymnesium</taxon>
    </lineage>
</organism>
<keyword evidence="5" id="KW-0408">Iron</keyword>
<feature type="compositionally biased region" description="Polar residues" evidence="8">
    <location>
        <begin position="38"/>
        <end position="53"/>
    </location>
</feature>
<dbReference type="InterPro" id="IPR000262">
    <property type="entry name" value="FMN-dep_DH"/>
</dbReference>
<evidence type="ECO:0000259" key="10">
    <source>
        <dbReference type="PROSITE" id="PS51349"/>
    </source>
</evidence>
<keyword evidence="3" id="KW-0479">Metal-binding</keyword>
<dbReference type="PROSITE" id="PS51349">
    <property type="entry name" value="FMN_HYDROXY_ACID_DH_2"/>
    <property type="match status" value="1"/>
</dbReference>
<dbReference type="InterPro" id="IPR042216">
    <property type="entry name" value="MitoNEET_CISD"/>
</dbReference>
<evidence type="ECO:0000259" key="9">
    <source>
        <dbReference type="PROSITE" id="PS50255"/>
    </source>
</evidence>
<keyword evidence="12" id="KW-1185">Reference proteome</keyword>
<evidence type="ECO:0000313" key="11">
    <source>
        <dbReference type="EMBL" id="KAL1520742.1"/>
    </source>
</evidence>
<dbReference type="PROSITE" id="PS50255">
    <property type="entry name" value="CYTOCHROME_B5_2"/>
    <property type="match status" value="1"/>
</dbReference>
<feature type="region of interest" description="Disordered" evidence="8">
    <location>
        <begin position="1"/>
        <end position="113"/>
    </location>
</feature>
<evidence type="ECO:0000256" key="8">
    <source>
        <dbReference type="SAM" id="MobiDB-lite"/>
    </source>
</evidence>
<feature type="compositionally biased region" description="Low complexity" evidence="8">
    <location>
        <begin position="13"/>
        <end position="24"/>
    </location>
</feature>
<evidence type="ECO:0008006" key="13">
    <source>
        <dbReference type="Google" id="ProtNLM"/>
    </source>
</evidence>
<dbReference type="Pfam" id="PF09360">
    <property type="entry name" value="zf-CDGSH"/>
    <property type="match status" value="2"/>
</dbReference>
<evidence type="ECO:0000256" key="7">
    <source>
        <dbReference type="ARBA" id="ARBA00034078"/>
    </source>
</evidence>
<dbReference type="InterPro" id="IPR018967">
    <property type="entry name" value="FeS-contain_CDGSH-typ"/>
</dbReference>
<keyword evidence="2" id="KW-0001">2Fe-2S</keyword>
<dbReference type="PANTHER" id="PTHR10578">
    <property type="entry name" value="S -2-HYDROXY-ACID OXIDASE-RELATED"/>
    <property type="match status" value="1"/>
</dbReference>
<dbReference type="GO" id="GO:0016491">
    <property type="term" value="F:oxidoreductase activity"/>
    <property type="evidence" value="ECO:0007669"/>
    <property type="project" value="UniProtKB-KW"/>
</dbReference>
<dbReference type="Pfam" id="PF01070">
    <property type="entry name" value="FMN_dh"/>
    <property type="match status" value="1"/>
</dbReference>
<feature type="domain" description="FMN hydroxy acid dehydrogenase" evidence="10">
    <location>
        <begin position="683"/>
        <end position="1049"/>
    </location>
</feature>
<comment type="caution">
    <text evidence="11">The sequence shown here is derived from an EMBL/GenBank/DDBJ whole genome shotgun (WGS) entry which is preliminary data.</text>
</comment>
<gene>
    <name evidence="11" type="ORF">AB1Y20_022309</name>
</gene>
<dbReference type="SUPFAM" id="SSF55856">
    <property type="entry name" value="Cytochrome b5-like heme/steroid binding domain"/>
    <property type="match status" value="1"/>
</dbReference>
<keyword evidence="4" id="KW-0560">Oxidoreductase</keyword>
<dbReference type="InterPro" id="IPR013785">
    <property type="entry name" value="Aldolase_TIM"/>
</dbReference>
<comment type="cofactor">
    <cofactor evidence="1">
        <name>FMN</name>
        <dbReference type="ChEBI" id="CHEBI:58210"/>
    </cofactor>
</comment>
<dbReference type="EMBL" id="JBGBPQ010000008">
    <property type="protein sequence ID" value="KAL1520742.1"/>
    <property type="molecule type" value="Genomic_DNA"/>
</dbReference>
<comment type="cofactor">
    <cofactor evidence="7">
        <name>[2Fe-2S] cluster</name>
        <dbReference type="ChEBI" id="CHEBI:190135"/>
    </cofactor>
</comment>
<keyword evidence="6" id="KW-0411">Iron-sulfur</keyword>
<dbReference type="Proteomes" id="UP001515480">
    <property type="component" value="Unassembled WGS sequence"/>
</dbReference>
<feature type="compositionally biased region" description="Polar residues" evidence="8">
    <location>
        <begin position="1"/>
        <end position="10"/>
    </location>
</feature>
<evidence type="ECO:0000256" key="6">
    <source>
        <dbReference type="ARBA" id="ARBA00023014"/>
    </source>
</evidence>
<evidence type="ECO:0000313" key="12">
    <source>
        <dbReference type="Proteomes" id="UP001515480"/>
    </source>
</evidence>
<sequence>MPETPASQLTLIAATSPEAATATPLKPSRKLFGRPETPASQNTLTGAGSSEPEQTPASNSSRTASRRPARASFEPNPISGQLYERPDSSPPAPAETPQSQATPQSVLKKSTSASAAANRCEGCRANNYQVSSNMPKNEPTKRVDTVDIEELVSQSLSGEEIKFCRCYRSSRFPLCDGAHNAHNKEAGDNAGPVVIKSFPPSDKRPTLPPVAAVSEAELSRGIVGKRANNYGIESNMPPNDPQRRVDILDVVAVSDCVTQKGLVKLCRCYKSATFPYCDGSHVEHNQKTGDNCGPLIIDASAVPARQSSARTAPAPAAPVAQGKEQVVPLAEVAMHDMPGKTPKEPVSAPSVAATPAANGCEGCRANNYHVSSNMPKNDPTKRVDTVDIEELVSQSLSGEEIKFCRCYRSSRFPLCDGAHNAHNKEAGDNAGPVVIKSFPPSDKRPTLPPVAAVSEAELSRGIVGKRANNYGIESNMPPNDPQRRVDILDVVAVSDCVTQKGMVKLCRCYKSATFPYCDGSHVEHNQKTGDNCGPLIIDASAVSAPPSSAPSSARTAPAPAAPVAQGKERVVPLAEVALHSKPGDMWMVIHGVVYDLSDFAKVHPGGESILMQYAGKIADEGFDENHAESVITQNLPPEKRIGVLAPMEANSVPPIAPAAAESSPALSSEATALAKKATLGPKPPIESCINLYDFELVARTYLKPSSYAYYATGSTDEFTKTGNQAIYRRIKLVPRVMIDVSDVDLEVEVLGTRMSFPVYISGAAKGGVSGNPDAEVALCRAAYAAGVVQMAPHMPTKPHAEIAAARADGQTQWLQLYMETDRAASEKFVREAERLGFAALFVTVDSAGIGKRERDLRLTPGGSAPRSVATKRRWASDMTWEDLHWLRTLFTGKIVLKGVQCAADAVRAYREGADGIVISNHGGRNMDTARPSLEVLIEVMPALRREWGTAGDASMRCIAQCLPAPKPRPFEVLIDGGIMRGSDVYKAIALGAKAVGIGRAALWGLSAYGQQGTEQVLEILRNELFTTMQMMGKTHLHQLAADSLAGVDEAVRGAAWADSASRDHLPPLALD</sequence>
<dbReference type="Gene3D" id="3.20.20.70">
    <property type="entry name" value="Aldolase class I"/>
    <property type="match status" value="1"/>
</dbReference>
<dbReference type="SMART" id="SM00704">
    <property type="entry name" value="ZnF_CDGSH"/>
    <property type="match status" value="4"/>
</dbReference>
<evidence type="ECO:0000256" key="3">
    <source>
        <dbReference type="ARBA" id="ARBA00022723"/>
    </source>
</evidence>
<feature type="region of interest" description="Disordered" evidence="8">
    <location>
        <begin position="543"/>
        <end position="564"/>
    </location>
</feature>
<accession>A0AB34JI12</accession>
<evidence type="ECO:0000256" key="1">
    <source>
        <dbReference type="ARBA" id="ARBA00001917"/>
    </source>
</evidence>
<dbReference type="PANTHER" id="PTHR10578:SF148">
    <property type="entry name" value="L-LACTATE DEHYDROGENASE (CYTOCHROME)"/>
    <property type="match status" value="1"/>
</dbReference>
<evidence type="ECO:0000256" key="4">
    <source>
        <dbReference type="ARBA" id="ARBA00023002"/>
    </source>
</evidence>
<dbReference type="SUPFAM" id="SSF51395">
    <property type="entry name" value="FMN-linked oxidoreductases"/>
    <property type="match status" value="1"/>
</dbReference>